<reference evidence="1 2" key="1">
    <citation type="submission" date="2021-01" db="EMBL/GenBank/DDBJ databases">
        <title>Genomic Encyclopedia of Type Strains, Phase IV (KMG-IV): sequencing the most valuable type-strain genomes for metagenomic binning, comparative biology and taxonomic classification.</title>
        <authorList>
            <person name="Goeker M."/>
        </authorList>
    </citation>
    <scope>NUCLEOTIDE SEQUENCE [LARGE SCALE GENOMIC DNA]</scope>
    <source>
        <strain evidence="1 2">DSM 25540</strain>
    </source>
</reference>
<sequence length="44" mass="5166">MRNLSDEMLLEAYEKALYLKLSDDFIAIIRSEVERRSLTPALNH</sequence>
<proteinExistence type="predicted"/>
<protein>
    <submittedName>
        <fullName evidence="1">Developmental checkpoint coupling sporulation initiation to replication initiation</fullName>
    </submittedName>
</protein>
<evidence type="ECO:0000313" key="1">
    <source>
        <dbReference type="EMBL" id="MBM7633791.1"/>
    </source>
</evidence>
<dbReference type="InterPro" id="IPR036916">
    <property type="entry name" value="Sda_sf"/>
</dbReference>
<dbReference type="EMBL" id="JAFBEC010000008">
    <property type="protein sequence ID" value="MBM7633791.1"/>
    <property type="molecule type" value="Genomic_DNA"/>
</dbReference>
<organism evidence="1 2">
    <name type="scientific">Geomicrobium sediminis</name>
    <dbReference type="NCBI Taxonomy" id="1347788"/>
    <lineage>
        <taxon>Bacteria</taxon>
        <taxon>Bacillati</taxon>
        <taxon>Bacillota</taxon>
        <taxon>Bacilli</taxon>
        <taxon>Bacillales</taxon>
        <taxon>Geomicrobium</taxon>
    </lineage>
</organism>
<comment type="caution">
    <text evidence="1">The sequence shown here is derived from an EMBL/GenBank/DDBJ whole genome shotgun (WGS) entry which is preliminary data.</text>
</comment>
<gene>
    <name evidence="1" type="ORF">JOD17_002887</name>
</gene>
<name>A0ABS2PEL9_9BACL</name>
<dbReference type="Pfam" id="PF08970">
    <property type="entry name" value="Sda"/>
    <property type="match status" value="1"/>
</dbReference>
<evidence type="ECO:0000313" key="2">
    <source>
        <dbReference type="Proteomes" id="UP000741863"/>
    </source>
</evidence>
<dbReference type="InterPro" id="IPR015064">
    <property type="entry name" value="Sda"/>
</dbReference>
<keyword evidence="2" id="KW-1185">Reference proteome</keyword>
<dbReference type="SUPFAM" id="SSF100985">
    <property type="entry name" value="Sporulation inhibitor Sda"/>
    <property type="match status" value="1"/>
</dbReference>
<accession>A0ABS2PEL9</accession>
<dbReference type="RefSeq" id="WP_204698505.1">
    <property type="nucleotide sequence ID" value="NZ_JAFBEC010000008.1"/>
</dbReference>
<dbReference type="Gene3D" id="1.10.287.1100">
    <property type="entry name" value="Sporulation inhibitor A"/>
    <property type="match status" value="1"/>
</dbReference>
<dbReference type="Proteomes" id="UP000741863">
    <property type="component" value="Unassembled WGS sequence"/>
</dbReference>